<dbReference type="InterPro" id="IPR019402">
    <property type="entry name" value="CWH43_N"/>
</dbReference>
<evidence type="ECO:0000256" key="6">
    <source>
        <dbReference type="ARBA" id="ARBA00023034"/>
    </source>
</evidence>
<feature type="transmembrane region" description="Helical" evidence="8">
    <location>
        <begin position="107"/>
        <end position="129"/>
    </location>
</feature>
<feature type="transmembrane region" description="Helical" evidence="8">
    <location>
        <begin position="141"/>
        <end position="161"/>
    </location>
</feature>
<evidence type="ECO:0000256" key="1">
    <source>
        <dbReference type="ARBA" id="ARBA00004653"/>
    </source>
</evidence>
<name>A0A367KYR9_RHIST</name>
<feature type="domain" description="CWH43-like N-terminal" evidence="9">
    <location>
        <begin position="16"/>
        <end position="228"/>
    </location>
</feature>
<keyword evidence="7 8" id="KW-0472">Membrane</keyword>
<dbReference type="InterPro" id="IPR039545">
    <property type="entry name" value="PGAP2"/>
</dbReference>
<dbReference type="STRING" id="4846.A0A367KYR9"/>
<dbReference type="PANTHER" id="PTHR12892:SF11">
    <property type="entry name" value="POST-GPI ATTACHMENT TO PROTEINS FACTOR 2"/>
    <property type="match status" value="1"/>
</dbReference>
<dbReference type="Proteomes" id="UP000253551">
    <property type="component" value="Unassembled WGS sequence"/>
</dbReference>
<keyword evidence="6" id="KW-0333">Golgi apparatus</keyword>
<feature type="transmembrane region" description="Helical" evidence="8">
    <location>
        <begin position="20"/>
        <end position="42"/>
    </location>
</feature>
<keyword evidence="4 8" id="KW-0812">Transmembrane</keyword>
<dbReference type="AlphaFoldDB" id="A0A367KYR9"/>
<reference evidence="10 11" key="1">
    <citation type="journal article" date="2018" name="G3 (Bethesda)">
        <title>Phylogenetic and Phylogenomic Definition of Rhizopus Species.</title>
        <authorList>
            <person name="Gryganskyi A.P."/>
            <person name="Golan J."/>
            <person name="Dolatabadi S."/>
            <person name="Mondo S."/>
            <person name="Robb S."/>
            <person name="Idnurm A."/>
            <person name="Muszewska A."/>
            <person name="Steczkiewicz K."/>
            <person name="Masonjones S."/>
            <person name="Liao H.L."/>
            <person name="Gajdeczka M.T."/>
            <person name="Anike F."/>
            <person name="Vuek A."/>
            <person name="Anishchenko I.M."/>
            <person name="Voigt K."/>
            <person name="de Hoog G.S."/>
            <person name="Smith M.E."/>
            <person name="Heitman J."/>
            <person name="Vilgalys R."/>
            <person name="Stajich J.E."/>
        </authorList>
    </citation>
    <scope>NUCLEOTIDE SEQUENCE [LARGE SCALE GENOMIC DNA]</scope>
    <source>
        <strain evidence="10 11">LSU 92-RS-03</strain>
    </source>
</reference>
<feature type="transmembrane region" description="Helical" evidence="8">
    <location>
        <begin position="73"/>
        <end position="95"/>
    </location>
</feature>
<comment type="subcellular location">
    <subcellularLocation>
        <location evidence="1">Golgi apparatus membrane</location>
        <topology evidence="1">Multi-pass membrane protein</topology>
    </subcellularLocation>
</comment>
<evidence type="ECO:0000259" key="9">
    <source>
        <dbReference type="Pfam" id="PF10277"/>
    </source>
</evidence>
<comment type="similarity">
    <text evidence="2">Belongs to the PGAP2 family.</text>
</comment>
<protein>
    <recommendedName>
        <fullName evidence="9">CWH43-like N-terminal domain-containing protein</fullName>
    </recommendedName>
</protein>
<evidence type="ECO:0000256" key="5">
    <source>
        <dbReference type="ARBA" id="ARBA00022989"/>
    </source>
</evidence>
<evidence type="ECO:0000313" key="10">
    <source>
        <dbReference type="EMBL" id="RCI07335.1"/>
    </source>
</evidence>
<sequence>MKGSIEKGTVVRVPAQYVSYSHTVFAYSAFFIALIIGCYTHYYKIVQNEYFGFPQEWLPSVSATTGDRYPARALFQILIALTSGPRFVLVGLWYLYTTVSIRTSTLFFGKFLFLVGMVRTVACGGWVYITSTDDHQTHDVAMTIYLLCTLPWQLGVLYTCSNTDTVAIKRRRMLTMTFFGTLPPMIYFFLQHKVYRVPGAYTIYAFFEWSLIIYDVAFDAVTAFDFKRLELQIIQRKSKHEMTV</sequence>
<keyword evidence="11" id="KW-1185">Reference proteome</keyword>
<feature type="transmembrane region" description="Helical" evidence="8">
    <location>
        <begin position="202"/>
        <end position="226"/>
    </location>
</feature>
<dbReference type="GO" id="GO:0006506">
    <property type="term" value="P:GPI anchor biosynthetic process"/>
    <property type="evidence" value="ECO:0007669"/>
    <property type="project" value="UniProtKB-KW"/>
</dbReference>
<dbReference type="EMBL" id="PJQM01000001">
    <property type="protein sequence ID" value="RCI07335.1"/>
    <property type="molecule type" value="Genomic_DNA"/>
</dbReference>
<evidence type="ECO:0000256" key="3">
    <source>
        <dbReference type="ARBA" id="ARBA00022502"/>
    </source>
</evidence>
<dbReference type="OrthoDB" id="68581at2759"/>
<dbReference type="PANTHER" id="PTHR12892">
    <property type="entry name" value="FGF RECEPTOR ACTIVATING PROTEIN 1"/>
    <property type="match status" value="1"/>
</dbReference>
<organism evidence="10 11">
    <name type="scientific">Rhizopus stolonifer</name>
    <name type="common">Rhizopus nigricans</name>
    <dbReference type="NCBI Taxonomy" id="4846"/>
    <lineage>
        <taxon>Eukaryota</taxon>
        <taxon>Fungi</taxon>
        <taxon>Fungi incertae sedis</taxon>
        <taxon>Mucoromycota</taxon>
        <taxon>Mucoromycotina</taxon>
        <taxon>Mucoromycetes</taxon>
        <taxon>Mucorales</taxon>
        <taxon>Mucorineae</taxon>
        <taxon>Rhizopodaceae</taxon>
        <taxon>Rhizopus</taxon>
    </lineage>
</organism>
<keyword evidence="3" id="KW-0337">GPI-anchor biosynthesis</keyword>
<comment type="caution">
    <text evidence="10">The sequence shown here is derived from an EMBL/GenBank/DDBJ whole genome shotgun (WGS) entry which is preliminary data.</text>
</comment>
<proteinExistence type="inferred from homology"/>
<dbReference type="Pfam" id="PF10277">
    <property type="entry name" value="Frag1"/>
    <property type="match status" value="1"/>
</dbReference>
<dbReference type="GO" id="GO:0000139">
    <property type="term" value="C:Golgi membrane"/>
    <property type="evidence" value="ECO:0007669"/>
    <property type="project" value="UniProtKB-SubCell"/>
</dbReference>
<evidence type="ECO:0000256" key="2">
    <source>
        <dbReference type="ARBA" id="ARBA00007414"/>
    </source>
</evidence>
<evidence type="ECO:0000256" key="8">
    <source>
        <dbReference type="SAM" id="Phobius"/>
    </source>
</evidence>
<dbReference type="GO" id="GO:0005789">
    <property type="term" value="C:endoplasmic reticulum membrane"/>
    <property type="evidence" value="ECO:0007669"/>
    <property type="project" value="TreeGrafter"/>
</dbReference>
<gene>
    <name evidence="10" type="ORF">CU098_014027</name>
</gene>
<evidence type="ECO:0000256" key="4">
    <source>
        <dbReference type="ARBA" id="ARBA00022692"/>
    </source>
</evidence>
<evidence type="ECO:0000313" key="11">
    <source>
        <dbReference type="Proteomes" id="UP000253551"/>
    </source>
</evidence>
<accession>A0A367KYR9</accession>
<feature type="transmembrane region" description="Helical" evidence="8">
    <location>
        <begin position="173"/>
        <end position="190"/>
    </location>
</feature>
<evidence type="ECO:0000256" key="7">
    <source>
        <dbReference type="ARBA" id="ARBA00023136"/>
    </source>
</evidence>
<keyword evidence="5 8" id="KW-1133">Transmembrane helix</keyword>